<accession>A0A2N5TXZ4</accession>
<dbReference type="PANTHER" id="PTHR31912:SF34">
    <property type="entry name" value="NOTOCHORD-RELATED PROTEIN"/>
    <property type="match status" value="1"/>
</dbReference>
<sequence length="196" mass="21618">MLDQKDAVSIPMATSLANQFPSNSINQISQVQLNAHEVIHKSVFILITGERMEEYFGMVLSLWIANGQFFAHDIKATLKFQHDCNTAQCQVTNTRNTRIERIGTTLTTPEVRHQDDPNFILNSGSLHAPKDHCRLADLPIIDVLPHKWIDICKEGLANWGLTEAPAAACATPPDTPKETPAASPAATPQRINMPSV</sequence>
<proteinExistence type="predicted"/>
<organism evidence="2 3">
    <name type="scientific">Puccinia coronata f. sp. avenae</name>
    <dbReference type="NCBI Taxonomy" id="200324"/>
    <lineage>
        <taxon>Eukaryota</taxon>
        <taxon>Fungi</taxon>
        <taxon>Dikarya</taxon>
        <taxon>Basidiomycota</taxon>
        <taxon>Pucciniomycotina</taxon>
        <taxon>Pucciniomycetes</taxon>
        <taxon>Pucciniales</taxon>
        <taxon>Pucciniaceae</taxon>
        <taxon>Puccinia</taxon>
    </lineage>
</organism>
<name>A0A2N5TXZ4_9BASI</name>
<dbReference type="PANTHER" id="PTHR31912">
    <property type="entry name" value="IP13529P"/>
    <property type="match status" value="1"/>
</dbReference>
<dbReference type="AlphaFoldDB" id="A0A2N5TXZ4"/>
<protein>
    <submittedName>
        <fullName evidence="2">Uncharacterized protein</fullName>
    </submittedName>
</protein>
<evidence type="ECO:0000256" key="1">
    <source>
        <dbReference type="SAM" id="MobiDB-lite"/>
    </source>
</evidence>
<comment type="caution">
    <text evidence="2">The sequence shown here is derived from an EMBL/GenBank/DDBJ whole genome shotgun (WGS) entry which is preliminary data.</text>
</comment>
<dbReference type="Proteomes" id="UP000235392">
    <property type="component" value="Unassembled WGS sequence"/>
</dbReference>
<gene>
    <name evidence="2" type="ORF">PCASD_16098</name>
</gene>
<dbReference type="EMBL" id="PGCI01000301">
    <property type="protein sequence ID" value="PLW30342.1"/>
    <property type="molecule type" value="Genomic_DNA"/>
</dbReference>
<evidence type="ECO:0000313" key="2">
    <source>
        <dbReference type="EMBL" id="PLW30342.1"/>
    </source>
</evidence>
<feature type="region of interest" description="Disordered" evidence="1">
    <location>
        <begin position="168"/>
        <end position="196"/>
    </location>
</feature>
<reference evidence="2 3" key="1">
    <citation type="submission" date="2017-11" db="EMBL/GenBank/DDBJ databases">
        <title>De novo assembly and phasing of dikaryotic genomes from two isolates of Puccinia coronata f. sp. avenae, the causal agent of oat crown rust.</title>
        <authorList>
            <person name="Miller M.E."/>
            <person name="Zhang Y."/>
            <person name="Omidvar V."/>
            <person name="Sperschneider J."/>
            <person name="Schwessinger B."/>
            <person name="Raley C."/>
            <person name="Palmer J.M."/>
            <person name="Garnica D."/>
            <person name="Upadhyaya N."/>
            <person name="Rathjen J."/>
            <person name="Taylor J.M."/>
            <person name="Park R.F."/>
            <person name="Dodds P.N."/>
            <person name="Hirsch C.D."/>
            <person name="Kianian S.F."/>
            <person name="Figueroa M."/>
        </authorList>
    </citation>
    <scope>NUCLEOTIDE SEQUENCE [LARGE SCALE GENOMIC DNA]</scope>
    <source>
        <strain evidence="2">12SD80</strain>
    </source>
</reference>
<evidence type="ECO:0000313" key="3">
    <source>
        <dbReference type="Proteomes" id="UP000235392"/>
    </source>
</evidence>